<dbReference type="Pfam" id="PF01966">
    <property type="entry name" value="HD"/>
    <property type="match status" value="1"/>
</dbReference>
<dbReference type="InterPro" id="IPR006674">
    <property type="entry name" value="HD_domain"/>
</dbReference>
<dbReference type="SMART" id="SM00471">
    <property type="entry name" value="HDc"/>
    <property type="match status" value="1"/>
</dbReference>
<dbReference type="SUPFAM" id="SSF109604">
    <property type="entry name" value="HD-domain/PDEase-like"/>
    <property type="match status" value="1"/>
</dbReference>
<dbReference type="Gene3D" id="1.10.3210.40">
    <property type="match status" value="1"/>
</dbReference>
<comment type="caution">
    <text evidence="2">The sequence shown here is derived from an EMBL/GenBank/DDBJ whole genome shotgun (WGS) entry which is preliminary data.</text>
</comment>
<dbReference type="Proteomes" id="UP000275199">
    <property type="component" value="Unassembled WGS sequence"/>
</dbReference>
<dbReference type="InterPro" id="IPR003607">
    <property type="entry name" value="HD/PDEase_dom"/>
</dbReference>
<evidence type="ECO:0000313" key="3">
    <source>
        <dbReference type="Proteomes" id="UP000275199"/>
    </source>
</evidence>
<organism evidence="2 3">
    <name type="scientific">Pseudomonas neustonica</name>
    <dbReference type="NCBI Taxonomy" id="2487346"/>
    <lineage>
        <taxon>Bacteria</taxon>
        <taxon>Pseudomonadati</taxon>
        <taxon>Pseudomonadota</taxon>
        <taxon>Gammaproteobacteria</taxon>
        <taxon>Pseudomonadales</taxon>
        <taxon>Pseudomonadaceae</taxon>
        <taxon>Pseudomonas</taxon>
    </lineage>
</organism>
<reference evidence="2 3" key="1">
    <citation type="submission" date="2018-11" db="EMBL/GenBank/DDBJ databases">
        <authorList>
            <person name="Jang G.I."/>
            <person name="Hwang C.Y."/>
        </authorList>
    </citation>
    <scope>NUCLEOTIDE SEQUENCE [LARGE SCALE GENOMIC DNA]</scope>
    <source>
        <strain evidence="2 3">SSM26</strain>
    </source>
</reference>
<proteinExistence type="predicted"/>
<keyword evidence="3" id="KW-1185">Reference proteome</keyword>
<feature type="domain" description="HD/PDEase" evidence="1">
    <location>
        <begin position="202"/>
        <end position="329"/>
    </location>
</feature>
<evidence type="ECO:0000259" key="1">
    <source>
        <dbReference type="SMART" id="SM00471"/>
    </source>
</evidence>
<name>A0ABX9XCI4_9PSED</name>
<accession>A0ABX9XCI4</accession>
<dbReference type="EMBL" id="RKKU01000048">
    <property type="protein sequence ID" value="ROZ80321.1"/>
    <property type="molecule type" value="Genomic_DNA"/>
</dbReference>
<dbReference type="CDD" id="cd00077">
    <property type="entry name" value="HDc"/>
    <property type="match status" value="1"/>
</dbReference>
<evidence type="ECO:0000313" key="2">
    <source>
        <dbReference type="EMBL" id="ROZ80321.1"/>
    </source>
</evidence>
<protein>
    <submittedName>
        <fullName evidence="2">HD domain-containing protein</fullName>
    </submittedName>
</protein>
<sequence length="355" mass="39293">MKPTIWQRWRPGSAKPYLSWKISAVKQCFPTCLTVWIKPLANGGSIMTKVLPPEITDELVEPFWLTGCLIPQHAYQVSSLSEGIFLGVENLSGNHEVLLELADHPGAWPTSNITAVSLLVKRHGRYLLGSHSQISILDTFQSLTHLPISMVDSEAAVMAVEQWLQPCPYEPLKSFVYQVLGQPSIGCPFFTYPASANYHHCCSGGLAQHSLEVAQTVHGMTTCFPEHERWLAAVAGLLHDIGKVRSFLPDGRRTSTGFLVSHELLGFELLVPALRSLEASWADGANALRNIFDWVIRPKQQRPLMPVAMSIQQADMMSASADNRRRTFSGKPDWTSFAKFDGSGPASSYWLPSPP</sequence>
<gene>
    <name evidence="2" type="ORF">EF096_19825</name>
</gene>